<dbReference type="Proteomes" id="UP000003853">
    <property type="component" value="Unassembled WGS sequence"/>
</dbReference>
<evidence type="ECO:0000313" key="2">
    <source>
        <dbReference type="Proteomes" id="UP000003853"/>
    </source>
</evidence>
<dbReference type="PATRIC" id="fig|349123.13.peg.165"/>
<evidence type="ECO:0000313" key="1">
    <source>
        <dbReference type="EMBL" id="EDX41652.1"/>
    </source>
</evidence>
<dbReference type="eggNOG" id="ENOG5030AR4">
    <property type="taxonomic scope" value="Bacteria"/>
</dbReference>
<organism evidence="1 2">
    <name type="scientific">Limosilactobacillus reuteri subsp. rodentium (strain DSM 17509 / CIP 109821 / 100-23)</name>
    <name type="common">Lactobacillus reuteri</name>
    <dbReference type="NCBI Taxonomy" id="349123"/>
    <lineage>
        <taxon>Bacteria</taxon>
        <taxon>Bacillati</taxon>
        <taxon>Bacillota</taxon>
        <taxon>Bacilli</taxon>
        <taxon>Lactobacillales</taxon>
        <taxon>Lactobacillaceae</taxon>
        <taxon>Limosilactobacillus</taxon>
    </lineage>
</organism>
<sequence length="160" mass="18260">MPNEVKGNLDGMFEKMAKALSRKQRISVNKAGMKPYKEEFTKNFKESFREGKGESILETLSEHATTGGRVELGFSKKGKKAYLARFHNDGWIPRNQYGGPYKYHPNRVGNEKGLDDSGLPMVPGKHFWEKTNSDASLKEKIRAREIRKYHQILDEKVKGG</sequence>
<comment type="caution">
    <text evidence="1">The sequence shown here is derived from an EMBL/GenBank/DDBJ whole genome shotgun (WGS) entry which is preliminary data.</text>
</comment>
<dbReference type="EMBL" id="AAPZ02000002">
    <property type="protein sequence ID" value="EDX41652.1"/>
    <property type="molecule type" value="Genomic_DNA"/>
</dbReference>
<name>B3XQ51_LIMR1</name>
<dbReference type="AlphaFoldDB" id="B3XQ51"/>
<accession>B3XQ51</accession>
<gene>
    <name evidence="1" type="ORF">Lreu23DRAFT_3163</name>
</gene>
<protein>
    <submittedName>
        <fullName evidence="1">Uncharacterized protein</fullName>
    </submittedName>
</protein>
<proteinExistence type="predicted"/>
<reference evidence="2" key="1">
    <citation type="submission" date="2008-06" db="EMBL/GenBank/DDBJ databases">
        <title>Permanent draft sequence of Lactobacillus reuteri 100-23.</title>
        <authorList>
            <consortium name="US DOE Joint Genome Institute"/>
            <person name="Copeland A."/>
            <person name="Lucas S."/>
            <person name="Lapidus A."/>
            <person name="Barry K."/>
            <person name="Detter J.C."/>
            <person name="Glavina del Rio T."/>
            <person name="Hammon N."/>
            <person name="Israni S."/>
            <person name="Dalin E."/>
            <person name="Tice H."/>
            <person name="Pitluck S."/>
            <person name="Sun H."/>
            <person name="Schmutz J."/>
            <person name="Larimer F."/>
            <person name="Land M."/>
            <person name="Hauser L."/>
            <person name="Walter J."/>
            <person name="Heng N.C.K."/>
            <person name="Tannock G.W."/>
            <person name="Richardson P."/>
        </authorList>
    </citation>
    <scope>NUCLEOTIDE SEQUENCE [LARGE SCALE GENOMIC DNA]</scope>
    <source>
        <strain evidence="2">DSM 17509 / CIP 109821 / 100-23</strain>
    </source>
</reference>